<organism evidence="1 2">
    <name type="scientific">Melastoma candidum</name>
    <dbReference type="NCBI Taxonomy" id="119954"/>
    <lineage>
        <taxon>Eukaryota</taxon>
        <taxon>Viridiplantae</taxon>
        <taxon>Streptophyta</taxon>
        <taxon>Embryophyta</taxon>
        <taxon>Tracheophyta</taxon>
        <taxon>Spermatophyta</taxon>
        <taxon>Magnoliopsida</taxon>
        <taxon>eudicotyledons</taxon>
        <taxon>Gunneridae</taxon>
        <taxon>Pentapetalae</taxon>
        <taxon>rosids</taxon>
        <taxon>malvids</taxon>
        <taxon>Myrtales</taxon>
        <taxon>Melastomataceae</taxon>
        <taxon>Melastomatoideae</taxon>
        <taxon>Melastomateae</taxon>
        <taxon>Melastoma</taxon>
    </lineage>
</organism>
<comment type="caution">
    <text evidence="1">The sequence shown here is derived from an EMBL/GenBank/DDBJ whole genome shotgun (WGS) entry which is preliminary data.</text>
</comment>
<proteinExistence type="predicted"/>
<name>A0ACB9QZ46_9MYRT</name>
<dbReference type="EMBL" id="CM042884">
    <property type="protein sequence ID" value="KAI4371261.1"/>
    <property type="molecule type" value="Genomic_DNA"/>
</dbReference>
<gene>
    <name evidence="1" type="ORF">MLD38_019522</name>
</gene>
<accession>A0ACB9QZ46</accession>
<evidence type="ECO:0000313" key="2">
    <source>
        <dbReference type="Proteomes" id="UP001057402"/>
    </source>
</evidence>
<keyword evidence="2" id="KW-1185">Reference proteome</keyword>
<evidence type="ECO:0000313" key="1">
    <source>
        <dbReference type="EMBL" id="KAI4371261.1"/>
    </source>
</evidence>
<sequence>MKASLKFREDQKPLVRAKIPLNILGLPFQSGVVAGNAPELTLNLSTAFDSGPSLRLSYRPNDSSNPFSLSLKTGSGPFGSPLSSSLSFSAHFNLLHQHTLSNPIFTLNFSPSFGDFAFKKKVRSLDVDPSLWRGKKVGNANGVSSEDDDSSIEVVENPTKVGFGGGGIGRFRELSRNVVDVRASVSGLLSGMEVGARSEVPVMGRAVMSFRWGVRVPVELGALNSSKLSKFPFLVMNKIGIEHVHCRESKESNQGCKKMDDGKEISDRTHGAGSEMAEGWYLMRRQLDMLKDENGELRKAMEDLRYEFASKRGGSYRDADRSSSVKSDRWVGNADRSTPSDASTGYPGKGIEGDVSEELKKALKGGAGA</sequence>
<protein>
    <submittedName>
        <fullName evidence="1">Uncharacterized protein</fullName>
    </submittedName>
</protein>
<dbReference type="Proteomes" id="UP001057402">
    <property type="component" value="Chromosome 5"/>
</dbReference>
<reference evidence="2" key="1">
    <citation type="journal article" date="2023" name="Front. Plant Sci.">
        <title>Chromosomal-level genome assembly of Melastoma candidum provides insights into trichome evolution.</title>
        <authorList>
            <person name="Zhong Y."/>
            <person name="Wu W."/>
            <person name="Sun C."/>
            <person name="Zou P."/>
            <person name="Liu Y."/>
            <person name="Dai S."/>
            <person name="Zhou R."/>
        </authorList>
    </citation>
    <scope>NUCLEOTIDE SEQUENCE [LARGE SCALE GENOMIC DNA]</scope>
</reference>